<dbReference type="AlphaFoldDB" id="A0A133XIX7"/>
<dbReference type="RefSeq" id="WP_066882693.1">
    <property type="nucleotide sequence ID" value="NZ_LODL01000019.1"/>
</dbReference>
<reference evidence="2 3" key="1">
    <citation type="submission" date="2015-12" db="EMBL/GenBank/DDBJ databases">
        <title>Nitrous oxide reduction kinetics distinguish bacteria harboring typical versus atypical NosZ.</title>
        <authorList>
            <person name="Yoon S."/>
            <person name="Nissen S."/>
            <person name="Park D."/>
            <person name="Sanford R.A."/>
            <person name="Loeffler F.E."/>
        </authorList>
    </citation>
    <scope>NUCLEOTIDE SEQUENCE [LARGE SCALE GENOMIC DNA]</scope>
    <source>
        <strain evidence="2 3">ATCC BAA-841</strain>
    </source>
</reference>
<keyword evidence="3" id="KW-1185">Reference proteome</keyword>
<feature type="chain" id="PRO_5007459745" description="Lipoprotein SmpA/OmlA domain-containing protein" evidence="1">
    <location>
        <begin position="19"/>
        <end position="171"/>
    </location>
</feature>
<evidence type="ECO:0008006" key="4">
    <source>
        <dbReference type="Google" id="ProtNLM"/>
    </source>
</evidence>
<proteinExistence type="predicted"/>
<name>A0A133XIX7_9RHOO</name>
<dbReference type="Proteomes" id="UP000070186">
    <property type="component" value="Unassembled WGS sequence"/>
</dbReference>
<dbReference type="EMBL" id="LODL01000019">
    <property type="protein sequence ID" value="KXB30897.1"/>
    <property type="molecule type" value="Genomic_DNA"/>
</dbReference>
<keyword evidence="1" id="KW-0732">Signal</keyword>
<gene>
    <name evidence="2" type="ORF">AT959_09285</name>
</gene>
<feature type="signal peptide" evidence="1">
    <location>
        <begin position="1"/>
        <end position="18"/>
    </location>
</feature>
<evidence type="ECO:0000256" key="1">
    <source>
        <dbReference type="SAM" id="SignalP"/>
    </source>
</evidence>
<accession>A0A133XIX7</accession>
<evidence type="ECO:0000313" key="3">
    <source>
        <dbReference type="Proteomes" id="UP000070186"/>
    </source>
</evidence>
<evidence type="ECO:0000313" key="2">
    <source>
        <dbReference type="EMBL" id="KXB30897.1"/>
    </source>
</evidence>
<sequence>MIRKICLLGAMLLLSACAGNDGRGLQPGIAQIDEVVARMGPPALRWEDPDGSQQLAFPRGPQGVHTFMAFFGPDQRLLRLENVLDTRHFAQIRPDKHDQNDILRLLGPPNPAWTVFFKARNELVWEWLFCDDWNQLARFDVLFDATSGIVRTTYQRPDLRGPAAIAPICSR</sequence>
<organism evidence="2 3">
    <name type="scientific">Dechloromonas denitrificans</name>
    <dbReference type="NCBI Taxonomy" id="281362"/>
    <lineage>
        <taxon>Bacteria</taxon>
        <taxon>Pseudomonadati</taxon>
        <taxon>Pseudomonadota</taxon>
        <taxon>Betaproteobacteria</taxon>
        <taxon>Rhodocyclales</taxon>
        <taxon>Azonexaceae</taxon>
        <taxon>Dechloromonas</taxon>
    </lineage>
</organism>
<dbReference type="STRING" id="281362.AT959_09285"/>
<protein>
    <recommendedName>
        <fullName evidence="4">Lipoprotein SmpA/OmlA domain-containing protein</fullName>
    </recommendedName>
</protein>
<comment type="caution">
    <text evidence="2">The sequence shown here is derived from an EMBL/GenBank/DDBJ whole genome shotgun (WGS) entry which is preliminary data.</text>
</comment>
<dbReference type="PROSITE" id="PS51257">
    <property type="entry name" value="PROKAR_LIPOPROTEIN"/>
    <property type="match status" value="1"/>
</dbReference>